<dbReference type="PANTHER" id="PTHR30385">
    <property type="entry name" value="SIGMA FACTOR F FLAGELLAR"/>
    <property type="match status" value="1"/>
</dbReference>
<dbReference type="NCBIfam" id="TIGR02937">
    <property type="entry name" value="sigma70-ECF"/>
    <property type="match status" value="1"/>
</dbReference>
<dbReference type="AlphaFoldDB" id="A0A0F9EM24"/>
<feature type="domain" description="RNA polymerase sigma-70 region 2" evidence="5">
    <location>
        <begin position="10"/>
        <end position="81"/>
    </location>
</feature>
<name>A0A0F9EM24_9ZZZZ</name>
<sequence>MNKVNPKDLERHLGLVVHTAGQHRRYLGDPKLDFEDLIAWGMLGLHHALRRFEPERGNKFSSYAGRCIHGYMLTGIRSLRREAWSMRRRGEEVLEICLDALDPENELLGSNQDPFEDEDIERLSNQQLLNQIWRHIPRRSREIMELVLYSGLDQTQVAKKIGCSRTTVSLVWCRTILTAKEIFGVTDLREAA</sequence>
<evidence type="ECO:0000313" key="6">
    <source>
        <dbReference type="EMBL" id="KKL24908.1"/>
    </source>
</evidence>
<dbReference type="GO" id="GO:0016987">
    <property type="term" value="F:sigma factor activity"/>
    <property type="evidence" value="ECO:0007669"/>
    <property type="project" value="UniProtKB-KW"/>
</dbReference>
<dbReference type="EMBL" id="LAZR01036412">
    <property type="protein sequence ID" value="KKL24908.1"/>
    <property type="molecule type" value="Genomic_DNA"/>
</dbReference>
<evidence type="ECO:0000256" key="1">
    <source>
        <dbReference type="ARBA" id="ARBA00023015"/>
    </source>
</evidence>
<dbReference type="InterPro" id="IPR013324">
    <property type="entry name" value="RNA_pol_sigma_r3/r4-like"/>
</dbReference>
<comment type="caution">
    <text evidence="6">The sequence shown here is derived from an EMBL/GenBank/DDBJ whole genome shotgun (WGS) entry which is preliminary data.</text>
</comment>
<evidence type="ECO:0000256" key="4">
    <source>
        <dbReference type="ARBA" id="ARBA00023163"/>
    </source>
</evidence>
<keyword evidence="2" id="KW-0731">Sigma factor</keyword>
<dbReference type="Gene3D" id="1.10.1740.10">
    <property type="match status" value="1"/>
</dbReference>
<accession>A0A0F9EM24</accession>
<protein>
    <recommendedName>
        <fullName evidence="5">RNA polymerase sigma-70 region 2 domain-containing protein</fullName>
    </recommendedName>
</protein>
<dbReference type="Pfam" id="PF04542">
    <property type="entry name" value="Sigma70_r2"/>
    <property type="match status" value="1"/>
</dbReference>
<gene>
    <name evidence="6" type="ORF">LCGC14_2410600</name>
</gene>
<dbReference type="InterPro" id="IPR013325">
    <property type="entry name" value="RNA_pol_sigma_r2"/>
</dbReference>
<keyword evidence="1" id="KW-0805">Transcription regulation</keyword>
<organism evidence="6">
    <name type="scientific">marine sediment metagenome</name>
    <dbReference type="NCBI Taxonomy" id="412755"/>
    <lineage>
        <taxon>unclassified sequences</taxon>
        <taxon>metagenomes</taxon>
        <taxon>ecological metagenomes</taxon>
    </lineage>
</organism>
<dbReference type="SUPFAM" id="SSF88659">
    <property type="entry name" value="Sigma3 and sigma4 domains of RNA polymerase sigma factors"/>
    <property type="match status" value="1"/>
</dbReference>
<proteinExistence type="predicted"/>
<dbReference type="InterPro" id="IPR014284">
    <property type="entry name" value="RNA_pol_sigma-70_dom"/>
</dbReference>
<dbReference type="InterPro" id="IPR036388">
    <property type="entry name" value="WH-like_DNA-bd_sf"/>
</dbReference>
<dbReference type="GO" id="GO:0006352">
    <property type="term" value="P:DNA-templated transcription initiation"/>
    <property type="evidence" value="ECO:0007669"/>
    <property type="project" value="InterPro"/>
</dbReference>
<evidence type="ECO:0000259" key="5">
    <source>
        <dbReference type="Pfam" id="PF04542"/>
    </source>
</evidence>
<evidence type="ECO:0000256" key="2">
    <source>
        <dbReference type="ARBA" id="ARBA00023082"/>
    </source>
</evidence>
<dbReference type="SUPFAM" id="SSF88946">
    <property type="entry name" value="Sigma2 domain of RNA polymerase sigma factors"/>
    <property type="match status" value="1"/>
</dbReference>
<evidence type="ECO:0000256" key="3">
    <source>
        <dbReference type="ARBA" id="ARBA00023125"/>
    </source>
</evidence>
<reference evidence="6" key="1">
    <citation type="journal article" date="2015" name="Nature">
        <title>Complex archaea that bridge the gap between prokaryotes and eukaryotes.</title>
        <authorList>
            <person name="Spang A."/>
            <person name="Saw J.H."/>
            <person name="Jorgensen S.L."/>
            <person name="Zaremba-Niedzwiedzka K."/>
            <person name="Martijn J."/>
            <person name="Lind A.E."/>
            <person name="van Eijk R."/>
            <person name="Schleper C."/>
            <person name="Guy L."/>
            <person name="Ettema T.J."/>
        </authorList>
    </citation>
    <scope>NUCLEOTIDE SEQUENCE</scope>
</reference>
<dbReference type="Gene3D" id="1.10.10.10">
    <property type="entry name" value="Winged helix-like DNA-binding domain superfamily/Winged helix DNA-binding domain"/>
    <property type="match status" value="1"/>
</dbReference>
<keyword evidence="4" id="KW-0804">Transcription</keyword>
<dbReference type="GO" id="GO:0003677">
    <property type="term" value="F:DNA binding"/>
    <property type="evidence" value="ECO:0007669"/>
    <property type="project" value="UniProtKB-KW"/>
</dbReference>
<keyword evidence="3" id="KW-0238">DNA-binding</keyword>
<dbReference type="InterPro" id="IPR007627">
    <property type="entry name" value="RNA_pol_sigma70_r2"/>
</dbReference>